<feature type="region of interest" description="Disordered" evidence="1">
    <location>
        <begin position="533"/>
        <end position="570"/>
    </location>
</feature>
<comment type="caution">
    <text evidence="3">The sequence shown here is derived from an EMBL/GenBank/DDBJ whole genome shotgun (WGS) entry which is preliminary data.</text>
</comment>
<sequence>MRLPPIDNRPASWPAPVIEGWFALTEKAKRMKAKAGDSDAFEHTLSRWRDMATTGRFEGLPALLRRRMGARALTSLWLNDERLGSRLLSVRMLDLLMDVQQPRLTRLTLIQLIQLYFRYFDRLDERDKQSEGMLERLQQHLHDQLDCMPEPKQPLFAKDVLSVLKREGRWLLDLHGPMELVRRVREQGRELGDAFSDYGLEGFDVGRYGDICRAYFYLDTLRGLRPGEWDPVLDELLKPSVSKAPYEDGKRIGHVALEIMIDRAADDPGESWQSFILNLAGDPRIASSASNYREWWKPLGEARISKVRGWLSKEDLRLFLQAVEQYGIETRNDDLQRMFPARKQFLEGLFKLKLIRNTRLLLGTKAQLTVRKILGSEVKTSFARMDGNMADKAVIYLDCGDFHIVEGSHSFRIWVYLAPPGAMLSSYEISTFNHADLITAVPEQYKKLYPGLPVGAYTHNPPLTWQNKVFQFLADNDIGLDIEQLLGRQDYRNYLARFGMPVVSARKVKVPPAAPMPSASTRPERMVQQELEPAWGAHTPRQRAQPVQTATRDIPQSGTPVSTASAVPSVARSIREQNRVIAESGSSSHVRSPPGAHSRPSPAPGGAGRSESDVSLKREIARLSLPTLKVLRYFASNPGDKARYAANVLDIDTREVNQLLHGPLKNLCKQDAAFGWTVTPEVDAMLNQLFP</sequence>
<evidence type="ECO:0000313" key="3">
    <source>
        <dbReference type="EMBL" id="MBV2133349.1"/>
    </source>
</evidence>
<feature type="domain" description="Zorya protein ZorC EH" evidence="2">
    <location>
        <begin position="77"/>
        <end position="470"/>
    </location>
</feature>
<protein>
    <recommendedName>
        <fullName evidence="2">Zorya protein ZorC EH domain-containing protein</fullName>
    </recommendedName>
</protein>
<feature type="region of interest" description="Disordered" evidence="1">
    <location>
        <begin position="582"/>
        <end position="614"/>
    </location>
</feature>
<organism evidence="3 4">
    <name type="scientific">Geopseudomonas aromaticivorans</name>
    <dbReference type="NCBI Taxonomy" id="2849492"/>
    <lineage>
        <taxon>Bacteria</taxon>
        <taxon>Pseudomonadati</taxon>
        <taxon>Pseudomonadota</taxon>
        <taxon>Gammaproteobacteria</taxon>
        <taxon>Pseudomonadales</taxon>
        <taxon>Pseudomonadaceae</taxon>
        <taxon>Geopseudomonas</taxon>
    </lineage>
</organism>
<evidence type="ECO:0000313" key="4">
    <source>
        <dbReference type="Proteomes" id="UP000813068"/>
    </source>
</evidence>
<dbReference type="RefSeq" id="WP_217681804.1">
    <property type="nucleotide sequence ID" value="NZ_JAHRGL010000026.1"/>
</dbReference>
<dbReference type="InterPro" id="IPR028943">
    <property type="entry name" value="ZorC_EH_Signature_dom"/>
</dbReference>
<dbReference type="Pfam" id="PF15611">
    <property type="entry name" value="EH_Signature"/>
    <property type="match status" value="1"/>
</dbReference>
<accession>A0ABS6MX11</accession>
<name>A0ABS6MX11_9GAMM</name>
<keyword evidence="4" id="KW-1185">Reference proteome</keyword>
<dbReference type="Proteomes" id="UP000813068">
    <property type="component" value="Unassembled WGS sequence"/>
</dbReference>
<gene>
    <name evidence="3" type="ORF">KRX52_11145</name>
</gene>
<evidence type="ECO:0000259" key="2">
    <source>
        <dbReference type="Pfam" id="PF15611"/>
    </source>
</evidence>
<proteinExistence type="predicted"/>
<dbReference type="EMBL" id="JAHRGL010000026">
    <property type="protein sequence ID" value="MBV2133349.1"/>
    <property type="molecule type" value="Genomic_DNA"/>
</dbReference>
<reference evidence="3 4" key="1">
    <citation type="submission" date="2021-06" db="EMBL/GenBank/DDBJ databases">
        <title>Differences between aerobic and microaerobic xylene degrading microbial communities.</title>
        <authorList>
            <person name="Banerjee S."/>
            <person name="Tancsics A."/>
        </authorList>
    </citation>
    <scope>NUCLEOTIDE SEQUENCE [LARGE SCALE GENOMIC DNA]</scope>
    <source>
        <strain evidence="3 4">MAP12</strain>
    </source>
</reference>
<feature type="compositionally biased region" description="Polar residues" evidence="1">
    <location>
        <begin position="545"/>
        <end position="566"/>
    </location>
</feature>
<evidence type="ECO:0000256" key="1">
    <source>
        <dbReference type="SAM" id="MobiDB-lite"/>
    </source>
</evidence>